<gene>
    <name evidence="1" type="ORF">CHRY9393_01264</name>
</gene>
<name>A0A6N4XP42_9FLAO</name>
<dbReference type="AlphaFoldDB" id="A0A6N4XP42"/>
<dbReference type="EMBL" id="CACVBY010000021">
    <property type="protein sequence ID" value="CAA7386963.1"/>
    <property type="molecule type" value="Genomic_DNA"/>
</dbReference>
<dbReference type="RefSeq" id="WP_162072552.1">
    <property type="nucleotide sequence ID" value="NZ_CACVBY010000021.1"/>
</dbReference>
<organism evidence="1 2">
    <name type="scientific">Chryseobacterium fistulae</name>
    <dbReference type="NCBI Taxonomy" id="2675058"/>
    <lineage>
        <taxon>Bacteria</taxon>
        <taxon>Pseudomonadati</taxon>
        <taxon>Bacteroidota</taxon>
        <taxon>Flavobacteriia</taxon>
        <taxon>Flavobacteriales</taxon>
        <taxon>Weeksellaceae</taxon>
        <taxon>Chryseobacterium group</taxon>
        <taxon>Chryseobacterium</taxon>
    </lineage>
</organism>
<sequence>MIHYNQFDITDTDVTGENKFYNFKEAAAIINKKGLGRNNLLKLLREKGILGYYNDPHEEWIESGFFKRADDIYRTLLISQYGINYIRRKFL</sequence>
<reference evidence="1 2" key="1">
    <citation type="submission" date="2020-01" db="EMBL/GenBank/DDBJ databases">
        <authorList>
            <person name="Rodrigo-Torres L."/>
            <person name="Arahal R. D."/>
            <person name="Lucena T."/>
        </authorList>
    </citation>
    <scope>NUCLEOTIDE SEQUENCE [LARGE SCALE GENOMIC DNA]</scope>
    <source>
        <strain evidence="1 2">CECT 9393</strain>
    </source>
</reference>
<evidence type="ECO:0000313" key="2">
    <source>
        <dbReference type="Proteomes" id="UP000445309"/>
    </source>
</evidence>
<proteinExistence type="predicted"/>
<evidence type="ECO:0000313" key="1">
    <source>
        <dbReference type="EMBL" id="CAA7386963.1"/>
    </source>
</evidence>
<keyword evidence="2" id="KW-1185">Reference proteome</keyword>
<accession>A0A6N4XP42</accession>
<dbReference type="Proteomes" id="UP000445309">
    <property type="component" value="Unassembled WGS sequence"/>
</dbReference>
<protein>
    <submittedName>
        <fullName evidence="1">Uncharacterized protein</fullName>
    </submittedName>
</protein>